<accession>A0AA88GR11</accession>
<dbReference type="PANTHER" id="PTHR38037:SF2">
    <property type="entry name" value="ATP-DEPENDENT ZINC PROTEASE DOMAIN-CONTAINING PROTEIN-RELATED"/>
    <property type="match status" value="1"/>
</dbReference>
<proteinExistence type="predicted"/>
<evidence type="ECO:0000256" key="2">
    <source>
        <dbReference type="SAM" id="Phobius"/>
    </source>
</evidence>
<dbReference type="PANTHER" id="PTHR38037">
    <property type="entry name" value="ZN_PROTEASE DOMAIN-CONTAINING PROTEIN"/>
    <property type="match status" value="1"/>
</dbReference>
<feature type="compositionally biased region" description="Low complexity" evidence="1">
    <location>
        <begin position="1"/>
        <end position="28"/>
    </location>
</feature>
<evidence type="ECO:0000256" key="1">
    <source>
        <dbReference type="SAM" id="MobiDB-lite"/>
    </source>
</evidence>
<comment type="caution">
    <text evidence="4">The sequence shown here is derived from an EMBL/GenBank/DDBJ whole genome shotgun (WGS) entry which is preliminary data.</text>
</comment>
<evidence type="ECO:0000313" key="5">
    <source>
        <dbReference type="Proteomes" id="UP000816034"/>
    </source>
</evidence>
<evidence type="ECO:0000313" key="4">
    <source>
        <dbReference type="EMBL" id="KAG2382943.1"/>
    </source>
</evidence>
<dbReference type="InterPro" id="IPR008503">
    <property type="entry name" value="Asp_endopeptidase"/>
</dbReference>
<keyword evidence="5" id="KW-1185">Reference proteome</keyword>
<organism evidence="4 5">
    <name type="scientific">Naegleria lovaniensis</name>
    <name type="common">Amoeba</name>
    <dbReference type="NCBI Taxonomy" id="51637"/>
    <lineage>
        <taxon>Eukaryota</taxon>
        <taxon>Discoba</taxon>
        <taxon>Heterolobosea</taxon>
        <taxon>Tetramitia</taxon>
        <taxon>Eutetramitia</taxon>
        <taxon>Vahlkampfiidae</taxon>
        <taxon>Naegleria</taxon>
    </lineage>
</organism>
<dbReference type="EMBL" id="PYSW02000022">
    <property type="protein sequence ID" value="KAG2382943.1"/>
    <property type="molecule type" value="Genomic_DNA"/>
</dbReference>
<keyword evidence="2" id="KW-1133">Transmembrane helix</keyword>
<feature type="compositionally biased region" description="Basic residues" evidence="1">
    <location>
        <begin position="419"/>
        <end position="433"/>
    </location>
</feature>
<feature type="domain" description="Retropepsin-like aspartic endopeptidase" evidence="3">
    <location>
        <begin position="244"/>
        <end position="383"/>
    </location>
</feature>
<feature type="compositionally biased region" description="Polar residues" evidence="1">
    <location>
        <begin position="33"/>
        <end position="48"/>
    </location>
</feature>
<protein>
    <recommendedName>
        <fullName evidence="3">Retropepsin-like aspartic endopeptidase domain-containing protein</fullName>
    </recommendedName>
</protein>
<feature type="transmembrane region" description="Helical" evidence="2">
    <location>
        <begin position="156"/>
        <end position="177"/>
    </location>
</feature>
<keyword evidence="2" id="KW-0812">Transmembrane</keyword>
<evidence type="ECO:0000259" key="3">
    <source>
        <dbReference type="Pfam" id="PF05618"/>
    </source>
</evidence>
<dbReference type="Proteomes" id="UP000816034">
    <property type="component" value="Unassembled WGS sequence"/>
</dbReference>
<feature type="region of interest" description="Disordered" evidence="1">
    <location>
        <begin position="401"/>
        <end position="433"/>
    </location>
</feature>
<dbReference type="Pfam" id="PF05618">
    <property type="entry name" value="Zn_protease"/>
    <property type="match status" value="1"/>
</dbReference>
<name>A0AA88GR11_NAELO</name>
<feature type="region of interest" description="Disordered" evidence="1">
    <location>
        <begin position="1"/>
        <end position="48"/>
    </location>
</feature>
<keyword evidence="2" id="KW-0472">Membrane</keyword>
<dbReference type="AlphaFoldDB" id="A0AA88GR11"/>
<dbReference type="SUPFAM" id="SSF50630">
    <property type="entry name" value="Acid proteases"/>
    <property type="match status" value="1"/>
</dbReference>
<dbReference type="Gene3D" id="2.40.70.10">
    <property type="entry name" value="Acid Proteases"/>
    <property type="match status" value="1"/>
</dbReference>
<gene>
    <name evidence="4" type="ORF">C9374_004910</name>
</gene>
<dbReference type="RefSeq" id="XP_044548622.1">
    <property type="nucleotide sequence ID" value="XM_044694602.1"/>
</dbReference>
<sequence>MSSSTSSEVSSKKSPSTTSAPTLHTTSTDINHHYSSSSSPPTNHKQHYNLNTNDMVLTTTTSPDDSLVMVSTPKDVSTTLNHEEDGSLHIPTLKIKENENMTTLHHDGKGKSTRNTNVEQELKKNRTTATTTALKMHEKSSTSSSSNTAVYLFKQYIIYGVVVGLSVLITFGLYFLYIHDGVWNGTAEASTGLKKALLTSDEEEEYTSPTNLLSLGRTELSQLYRPVPASIAKYIKPLEPKTRIIGRREMIHFPQLGVMNLLGKVDSGAKTSCLDVVNVHHDKVKKTLNFDVVLDRNNRSIVQQILDFPFANTTKTVMSSNGHVSTRYVIKTLVSIGPEFQQQVAEFTLVERHKLACPVLIGRNVIRMGGFLVDCNKKFVTGKKAKPKVQEPIHIPNVHEFPIIEPVDPPEDDQPQTPPKKKGKKIKKKKGNN</sequence>
<dbReference type="GeneID" id="68097365"/>
<reference evidence="4 5" key="1">
    <citation type="journal article" date="2018" name="BMC Genomics">
        <title>The genome of Naegleria lovaniensis, the basis for a comparative approach to unravel pathogenicity factors of the human pathogenic amoeba N. fowleri.</title>
        <authorList>
            <person name="Liechti N."/>
            <person name="Schurch N."/>
            <person name="Bruggmann R."/>
            <person name="Wittwer M."/>
        </authorList>
    </citation>
    <scope>NUCLEOTIDE SEQUENCE [LARGE SCALE GENOMIC DNA]</scope>
    <source>
        <strain evidence="4 5">ATCC 30569</strain>
    </source>
</reference>
<dbReference type="InterPro" id="IPR021109">
    <property type="entry name" value="Peptidase_aspartic_dom_sf"/>
</dbReference>